<feature type="compositionally biased region" description="Low complexity" evidence="1">
    <location>
        <begin position="43"/>
        <end position="56"/>
    </location>
</feature>
<feature type="region of interest" description="Disordered" evidence="1">
    <location>
        <begin position="1"/>
        <end position="65"/>
    </location>
</feature>
<proteinExistence type="predicted"/>
<accession>A0A481TX02</accession>
<reference evidence="2" key="1">
    <citation type="submission" date="2018-08" db="EMBL/GenBank/DDBJ databases">
        <title>HSV2 whole genome sequences from clinical isolates.</title>
        <authorList>
            <person name="Roychoudhury P."/>
            <person name="Greninger A.L."/>
            <person name="Jerome K.R."/>
            <person name="Johnston C."/>
            <person name="Wald A."/>
            <person name="Xie H."/>
        </authorList>
    </citation>
    <scope>NUCLEOTIDE SEQUENCE</scope>
    <source>
        <strain evidence="2">2008-483</strain>
    </source>
</reference>
<sequence length="65" mass="6211">MRGGTGSPVVASVRRVGARTPGSACRAGGAAGSLGPDPPSPPARSRGSRAAVGAEGPASSARGRW</sequence>
<evidence type="ECO:0000256" key="1">
    <source>
        <dbReference type="SAM" id="MobiDB-lite"/>
    </source>
</evidence>
<dbReference type="EMBL" id="MH790660">
    <property type="protein sequence ID" value="QBH85173.1"/>
    <property type="molecule type" value="Genomic_DNA"/>
</dbReference>
<organismHost>
    <name type="scientific">Homo sapiens</name>
    <name type="common">Human</name>
    <dbReference type="NCBI Taxonomy" id="9606"/>
</organismHost>
<organism evidence="2">
    <name type="scientific">Human herpesvirus 2</name>
    <name type="common">HHV-2</name>
    <name type="synonym">Human herpes simplex virus 2</name>
    <dbReference type="NCBI Taxonomy" id="10310"/>
    <lineage>
        <taxon>Viruses</taxon>
        <taxon>Duplodnaviria</taxon>
        <taxon>Heunggongvirae</taxon>
        <taxon>Peploviricota</taxon>
        <taxon>Herviviricetes</taxon>
        <taxon>Herpesvirales</taxon>
        <taxon>Orthoherpesviridae</taxon>
        <taxon>Alphaherpesvirinae</taxon>
        <taxon>Simplexvirus</taxon>
        <taxon>Simplexvirus humanalpha2</taxon>
    </lineage>
</organism>
<name>A0A481TX02_HHV2</name>
<protein>
    <submittedName>
        <fullName evidence="2">Uncharacterized protein</fullName>
    </submittedName>
</protein>
<evidence type="ECO:0000313" key="2">
    <source>
        <dbReference type="EMBL" id="QBH85173.1"/>
    </source>
</evidence>